<dbReference type="InParanoid" id="A0A177BSU5"/>
<dbReference type="GeneID" id="28758624"/>
<dbReference type="RefSeq" id="XP_018028838.1">
    <property type="nucleotide sequence ID" value="XM_018175138.1"/>
</dbReference>
<dbReference type="Gene3D" id="3.30.710.10">
    <property type="entry name" value="Potassium Channel Kv1.1, Chain A"/>
    <property type="match status" value="1"/>
</dbReference>
<feature type="non-terminal residue" evidence="2">
    <location>
        <position position="1"/>
    </location>
</feature>
<reference evidence="2 3" key="1">
    <citation type="submission" date="2016-05" db="EMBL/GenBank/DDBJ databases">
        <title>Comparative analysis of secretome profiles of manganese(II)-oxidizing ascomycete fungi.</title>
        <authorList>
            <consortium name="DOE Joint Genome Institute"/>
            <person name="Zeiner C.A."/>
            <person name="Purvine S.O."/>
            <person name="Zink E.M."/>
            <person name="Wu S."/>
            <person name="Pasa-Tolic L."/>
            <person name="Chaput D.L."/>
            <person name="Haridas S."/>
            <person name="Grigoriev I.V."/>
            <person name="Santelli C.M."/>
            <person name="Hansel C.M."/>
        </authorList>
    </citation>
    <scope>NUCLEOTIDE SEQUENCE [LARGE SCALE GENOMIC DNA]</scope>
    <source>
        <strain evidence="2 3">AP3s5-JAC2a</strain>
    </source>
</reference>
<dbReference type="Pfam" id="PF00651">
    <property type="entry name" value="BTB"/>
    <property type="match status" value="1"/>
</dbReference>
<evidence type="ECO:0000313" key="3">
    <source>
        <dbReference type="Proteomes" id="UP000077069"/>
    </source>
</evidence>
<gene>
    <name evidence="2" type="ORF">CC84DRAFT_1106262</name>
</gene>
<name>A0A177BSU5_9PLEO</name>
<feature type="domain" description="BTB" evidence="1">
    <location>
        <begin position="9"/>
        <end position="68"/>
    </location>
</feature>
<dbReference type="PANTHER" id="PTHR47843:SF5">
    <property type="entry name" value="BTB_POZ DOMAIN PROTEIN"/>
    <property type="match status" value="1"/>
</dbReference>
<dbReference type="SUPFAM" id="SSF54695">
    <property type="entry name" value="POZ domain"/>
    <property type="match status" value="1"/>
</dbReference>
<dbReference type="EMBL" id="KV441575">
    <property type="protein sequence ID" value="OAF98472.1"/>
    <property type="molecule type" value="Genomic_DNA"/>
</dbReference>
<dbReference type="CDD" id="cd18186">
    <property type="entry name" value="BTB_POZ_ZBTB_KLHL-like"/>
    <property type="match status" value="1"/>
</dbReference>
<sequence length="228" mass="26111">RLREEGKFTDLIFTHDCENFPFHRVIVCSQSKVFRKACDGGFKEQSEGVIDLSHIASEQLERMIRFFYKMDYDGDLPEGEIQSNLQLHARMFALGDQYDIAGVCASAEAKYWQMCIKAWDPLDFLSSIPVIYESTPTSVLGLRKTACNAVRKYLPTMLDNTDTAECFEETISENPAFATDLLRSYINNPLFGYCRVCRLDCGMDPLQTRCQKCNKGQSSSQTHWDMAW</sequence>
<dbReference type="OrthoDB" id="6359816at2759"/>
<dbReference type="InterPro" id="IPR011333">
    <property type="entry name" value="SKP1/BTB/POZ_sf"/>
</dbReference>
<keyword evidence="3" id="KW-1185">Reference proteome</keyword>
<evidence type="ECO:0000313" key="2">
    <source>
        <dbReference type="EMBL" id="OAF98472.1"/>
    </source>
</evidence>
<dbReference type="PANTHER" id="PTHR47843">
    <property type="entry name" value="BTB DOMAIN-CONTAINING PROTEIN-RELATED"/>
    <property type="match status" value="1"/>
</dbReference>
<accession>A0A177BSU5</accession>
<protein>
    <recommendedName>
        <fullName evidence="1">BTB domain-containing protein</fullName>
    </recommendedName>
</protein>
<dbReference type="STRING" id="1460663.A0A177BSU5"/>
<organism evidence="2 3">
    <name type="scientific">Paraphaeosphaeria sporulosa</name>
    <dbReference type="NCBI Taxonomy" id="1460663"/>
    <lineage>
        <taxon>Eukaryota</taxon>
        <taxon>Fungi</taxon>
        <taxon>Dikarya</taxon>
        <taxon>Ascomycota</taxon>
        <taxon>Pezizomycotina</taxon>
        <taxon>Dothideomycetes</taxon>
        <taxon>Pleosporomycetidae</taxon>
        <taxon>Pleosporales</taxon>
        <taxon>Massarineae</taxon>
        <taxon>Didymosphaeriaceae</taxon>
        <taxon>Paraphaeosphaeria</taxon>
    </lineage>
</organism>
<dbReference type="AlphaFoldDB" id="A0A177BSU5"/>
<dbReference type="Proteomes" id="UP000077069">
    <property type="component" value="Unassembled WGS sequence"/>
</dbReference>
<evidence type="ECO:0000259" key="1">
    <source>
        <dbReference type="PROSITE" id="PS50097"/>
    </source>
</evidence>
<proteinExistence type="predicted"/>
<dbReference type="PROSITE" id="PS50097">
    <property type="entry name" value="BTB"/>
    <property type="match status" value="1"/>
</dbReference>
<dbReference type="InterPro" id="IPR000210">
    <property type="entry name" value="BTB/POZ_dom"/>
</dbReference>